<keyword evidence="5 8" id="KW-0812">Transmembrane</keyword>
<keyword evidence="7 8" id="KW-0472">Membrane</keyword>
<dbReference type="SUPFAM" id="SSF144083">
    <property type="entry name" value="Magnesium transport protein CorA, transmembrane region"/>
    <property type="match status" value="1"/>
</dbReference>
<keyword evidence="6 8" id="KW-1133">Transmembrane helix</keyword>
<protein>
    <submittedName>
        <fullName evidence="9">Magnesium transport protein CorA</fullName>
    </submittedName>
</protein>
<sequence>MIKTYFYSHSEQNMRHDVDLDQKHRFLKDEEDLLWVDLYKFSEEEIKYVAKIFNFHPLAVEDCLSYSPRPKLDNYEDYYFFVMHALRYDEESEEEISLVQLDVFLGPNFVVTVHEQPLPVLGRIARVSLQSPQYMNKGMEFFLYSIIDGNTDDIFPIMDRIGVRIDELEDEIYEQPSKQVTGEFLSLKRTILTIRRAVLPQKRIFTSINSGGHAYFDIREEIKPYYLDLVDHLERITDTIESHRDLVDAALATYYSLISSRTTDTIRVLTVISTIFMPLTFLTGFFGMNVPLPYQNHNLSTVVIFAGLFGISGLMLMIFKNLRWL</sequence>
<evidence type="ECO:0000256" key="3">
    <source>
        <dbReference type="ARBA" id="ARBA00022448"/>
    </source>
</evidence>
<reference evidence="9" key="1">
    <citation type="submission" date="2019-03" db="EMBL/GenBank/DDBJ databases">
        <authorList>
            <person name="Hao L."/>
        </authorList>
    </citation>
    <scope>NUCLEOTIDE SEQUENCE</scope>
</reference>
<dbReference type="PANTHER" id="PTHR46494">
    <property type="entry name" value="CORA FAMILY METAL ION TRANSPORTER (EUROFUNG)"/>
    <property type="match status" value="1"/>
</dbReference>
<dbReference type="PANTHER" id="PTHR46494:SF1">
    <property type="entry name" value="CORA FAMILY METAL ION TRANSPORTER (EUROFUNG)"/>
    <property type="match status" value="1"/>
</dbReference>
<dbReference type="InterPro" id="IPR002523">
    <property type="entry name" value="MgTranspt_CorA/ZnTranspt_ZntB"/>
</dbReference>
<evidence type="ECO:0000256" key="4">
    <source>
        <dbReference type="ARBA" id="ARBA00022475"/>
    </source>
</evidence>
<proteinExistence type="inferred from homology"/>
<evidence type="ECO:0000256" key="8">
    <source>
        <dbReference type="SAM" id="Phobius"/>
    </source>
</evidence>
<evidence type="ECO:0000256" key="7">
    <source>
        <dbReference type="ARBA" id="ARBA00023136"/>
    </source>
</evidence>
<evidence type="ECO:0000256" key="2">
    <source>
        <dbReference type="ARBA" id="ARBA00009765"/>
    </source>
</evidence>
<evidence type="ECO:0000256" key="6">
    <source>
        <dbReference type="ARBA" id="ARBA00022989"/>
    </source>
</evidence>
<dbReference type="GO" id="GO:0050897">
    <property type="term" value="F:cobalt ion binding"/>
    <property type="evidence" value="ECO:0007669"/>
    <property type="project" value="TreeGrafter"/>
</dbReference>
<dbReference type="EMBL" id="CAADRN010000346">
    <property type="protein sequence ID" value="VFU18469.1"/>
    <property type="molecule type" value="Genomic_DNA"/>
</dbReference>
<dbReference type="GO" id="GO:0000287">
    <property type="term" value="F:magnesium ion binding"/>
    <property type="evidence" value="ECO:0007669"/>
    <property type="project" value="TreeGrafter"/>
</dbReference>
<keyword evidence="3" id="KW-0813">Transport</keyword>
<dbReference type="Pfam" id="PF01544">
    <property type="entry name" value="CorA"/>
    <property type="match status" value="1"/>
</dbReference>
<dbReference type="GO" id="GO:0015095">
    <property type="term" value="F:magnesium ion transmembrane transporter activity"/>
    <property type="evidence" value="ECO:0007669"/>
    <property type="project" value="InterPro"/>
</dbReference>
<dbReference type="Gene3D" id="1.20.58.340">
    <property type="entry name" value="Magnesium transport protein CorA, transmembrane region"/>
    <property type="match status" value="2"/>
</dbReference>
<dbReference type="InterPro" id="IPR045863">
    <property type="entry name" value="CorA_TM1_TM2"/>
</dbReference>
<dbReference type="InterPro" id="IPR004488">
    <property type="entry name" value="Mg/Co-transport_prot_CorA"/>
</dbReference>
<dbReference type="Gene3D" id="3.30.460.20">
    <property type="entry name" value="CorA soluble domain-like"/>
    <property type="match status" value="1"/>
</dbReference>
<dbReference type="GO" id="GO:0015087">
    <property type="term" value="F:cobalt ion transmembrane transporter activity"/>
    <property type="evidence" value="ECO:0007669"/>
    <property type="project" value="InterPro"/>
</dbReference>
<accession>A0A485M7K8</accession>
<gene>
    <name evidence="9" type="primary">corA</name>
    <name evidence="9" type="ORF">SCFA_460011</name>
</gene>
<dbReference type="InterPro" id="IPR045861">
    <property type="entry name" value="CorA_cytoplasmic_dom"/>
</dbReference>
<name>A0A485M7K8_9ZZZZ</name>
<feature type="transmembrane region" description="Helical" evidence="8">
    <location>
        <begin position="299"/>
        <end position="319"/>
    </location>
</feature>
<comment type="subcellular location">
    <subcellularLocation>
        <location evidence="1">Cell membrane</location>
        <topology evidence="1">Multi-pass membrane protein</topology>
    </subcellularLocation>
</comment>
<dbReference type="NCBIfam" id="TIGR00383">
    <property type="entry name" value="corA"/>
    <property type="match status" value="1"/>
</dbReference>
<evidence type="ECO:0000256" key="1">
    <source>
        <dbReference type="ARBA" id="ARBA00004651"/>
    </source>
</evidence>
<dbReference type="GO" id="GO:0005886">
    <property type="term" value="C:plasma membrane"/>
    <property type="evidence" value="ECO:0007669"/>
    <property type="project" value="UniProtKB-SubCell"/>
</dbReference>
<evidence type="ECO:0000256" key="5">
    <source>
        <dbReference type="ARBA" id="ARBA00022692"/>
    </source>
</evidence>
<evidence type="ECO:0000313" key="9">
    <source>
        <dbReference type="EMBL" id="VFU18469.1"/>
    </source>
</evidence>
<feature type="transmembrane region" description="Helical" evidence="8">
    <location>
        <begin position="266"/>
        <end position="287"/>
    </location>
</feature>
<dbReference type="CDD" id="cd12822">
    <property type="entry name" value="TmCorA-like"/>
    <property type="match status" value="1"/>
</dbReference>
<comment type="similarity">
    <text evidence="2">Belongs to the CorA metal ion transporter (MIT) (TC 1.A.35) family.</text>
</comment>
<dbReference type="SUPFAM" id="SSF143865">
    <property type="entry name" value="CorA soluble domain-like"/>
    <property type="match status" value="1"/>
</dbReference>
<organism evidence="9">
    <name type="scientific">anaerobic digester metagenome</name>
    <dbReference type="NCBI Taxonomy" id="1263854"/>
    <lineage>
        <taxon>unclassified sequences</taxon>
        <taxon>metagenomes</taxon>
        <taxon>ecological metagenomes</taxon>
    </lineage>
</organism>
<keyword evidence="4" id="KW-1003">Cell membrane</keyword>
<dbReference type="AlphaFoldDB" id="A0A485M7K8"/>